<dbReference type="AlphaFoldDB" id="A0A915E397"/>
<proteinExistence type="predicted"/>
<reference evidence="2" key="1">
    <citation type="submission" date="2022-11" db="UniProtKB">
        <authorList>
            <consortium name="WormBaseParasite"/>
        </authorList>
    </citation>
    <scope>IDENTIFICATION</scope>
</reference>
<keyword evidence="1" id="KW-1185">Reference proteome</keyword>
<protein>
    <submittedName>
        <fullName evidence="2">Uncharacterized protein</fullName>
    </submittedName>
</protein>
<organism evidence="1 2">
    <name type="scientific">Ditylenchus dipsaci</name>
    <dbReference type="NCBI Taxonomy" id="166011"/>
    <lineage>
        <taxon>Eukaryota</taxon>
        <taxon>Metazoa</taxon>
        <taxon>Ecdysozoa</taxon>
        <taxon>Nematoda</taxon>
        <taxon>Chromadorea</taxon>
        <taxon>Rhabditida</taxon>
        <taxon>Tylenchina</taxon>
        <taxon>Tylenchomorpha</taxon>
        <taxon>Sphaerularioidea</taxon>
        <taxon>Anguinidae</taxon>
        <taxon>Anguininae</taxon>
        <taxon>Ditylenchus</taxon>
    </lineage>
</organism>
<dbReference type="Proteomes" id="UP000887574">
    <property type="component" value="Unplaced"/>
</dbReference>
<dbReference type="WBParaSite" id="jg25731.1">
    <property type="protein sequence ID" value="jg25731.1"/>
    <property type="gene ID" value="jg25731"/>
</dbReference>
<evidence type="ECO:0000313" key="2">
    <source>
        <dbReference type="WBParaSite" id="jg25731.1"/>
    </source>
</evidence>
<name>A0A915E397_9BILA</name>
<accession>A0A915E397</accession>
<sequence length="183" mass="20859">MTRIGNDRFENPRRSRFPYRFKHHTVNLLSGGTGVENRLISTDVLMDLQAEDEIHVSEIRRFWPPLRTNDENKHTLTIPPKKPSLGYGPAKDIWGLNVGAGHTHFASLDSRLKDTIKRLTQMHSVDFRLANGFMPSTLAELVTTRRALHPVPSAFFDLFAPLHIRPSAVQSRIKQSVLIKIFV</sequence>
<evidence type="ECO:0000313" key="1">
    <source>
        <dbReference type="Proteomes" id="UP000887574"/>
    </source>
</evidence>